<evidence type="ECO:0000313" key="3">
    <source>
        <dbReference type="Proteomes" id="UP000199220"/>
    </source>
</evidence>
<dbReference type="GO" id="GO:0005525">
    <property type="term" value="F:GTP binding"/>
    <property type="evidence" value="ECO:0007669"/>
    <property type="project" value="InterPro"/>
</dbReference>
<dbReference type="EMBL" id="FNTX01000001">
    <property type="protein sequence ID" value="SED79085.1"/>
    <property type="molecule type" value="Genomic_DNA"/>
</dbReference>
<dbReference type="GO" id="GO:0005829">
    <property type="term" value="C:cytosol"/>
    <property type="evidence" value="ECO:0007669"/>
    <property type="project" value="TreeGrafter"/>
</dbReference>
<dbReference type="RefSeq" id="WP_089771708.1">
    <property type="nucleotide sequence ID" value="NZ_FNTX01000001.1"/>
</dbReference>
<dbReference type="InterPro" id="IPR005662">
    <property type="entry name" value="GTPase_Era-like"/>
</dbReference>
<name>A0A1H5DJJ0_9MICO</name>
<dbReference type="PANTHER" id="PTHR42698">
    <property type="entry name" value="GTPASE ERA"/>
    <property type="match status" value="1"/>
</dbReference>
<gene>
    <name evidence="2" type="ORF">SAMN04488554_0703</name>
</gene>
<reference evidence="3" key="1">
    <citation type="submission" date="2016-10" db="EMBL/GenBank/DDBJ databases">
        <authorList>
            <person name="Varghese N."/>
            <person name="Submissions S."/>
        </authorList>
    </citation>
    <scope>NUCLEOTIDE SEQUENCE [LARGE SCALE GENOMIC DNA]</scope>
    <source>
        <strain evidence="3">DSM 21368</strain>
    </source>
</reference>
<dbReference type="PANTHER" id="PTHR42698:SF1">
    <property type="entry name" value="GTPASE ERA, MITOCHONDRIAL"/>
    <property type="match status" value="1"/>
</dbReference>
<dbReference type="CDD" id="cd00882">
    <property type="entry name" value="Ras_like_GTPase"/>
    <property type="match status" value="1"/>
</dbReference>
<dbReference type="GO" id="GO:0043024">
    <property type="term" value="F:ribosomal small subunit binding"/>
    <property type="evidence" value="ECO:0007669"/>
    <property type="project" value="TreeGrafter"/>
</dbReference>
<dbReference type="AlphaFoldDB" id="A0A1H5DJJ0"/>
<feature type="region of interest" description="Disordered" evidence="1">
    <location>
        <begin position="1"/>
        <end position="32"/>
    </location>
</feature>
<protein>
    <submittedName>
        <fullName evidence="2">Dynamin family protein</fullName>
    </submittedName>
</protein>
<dbReference type="GO" id="GO:0019843">
    <property type="term" value="F:rRNA binding"/>
    <property type="evidence" value="ECO:0007669"/>
    <property type="project" value="TreeGrafter"/>
</dbReference>
<keyword evidence="3" id="KW-1185">Reference proteome</keyword>
<dbReference type="GO" id="GO:0000028">
    <property type="term" value="P:ribosomal small subunit assembly"/>
    <property type="evidence" value="ECO:0007669"/>
    <property type="project" value="TreeGrafter"/>
</dbReference>
<dbReference type="Gene3D" id="3.40.50.300">
    <property type="entry name" value="P-loop containing nucleotide triphosphate hydrolases"/>
    <property type="match status" value="1"/>
</dbReference>
<proteinExistence type="predicted"/>
<sequence length="557" mass="59173">MTPTPATPPHDPSTEDHGAPEETAEHIQSDLDGPVPMVEVIEHLLDNLDTASLPLEVPGVAECRVQRDRLATQVRHHLLPRLKQVAAPVIVVVGGSTGAGKSTIVNSVVGREVTEAGVLRPTTREPILVVHPLDAELMDTHPVTEVARVNPSEDVPRGMALLDAPDLDSVHAGNRSLADELVELADLWVFVTTGSRYGDAVPWTRLQAASERGVSLSVILNRVDPEALATVRRDLFERLEAQGFGSVPFFVIPDVGPLEGALPDHRIREFTQWLTVLGAKSQSRSVIARTVRGAWPALRQDVQAVAVAMEDQRRTNLSLRNQLNAATAASADQVRTDLTSGAAATGAPTTAWLAGASSGGILSPLVAAPANLFESWRVRRANAARLESVRSLREVAINAARTLIHEAGERAERALRTAAEESPAGCQVTEAVAPATCTAGRAERLAMLFSEWDDVVAELCATLTFTADDAGLDEAGKVALVEAAAVGLDGASRAVTRMLGERGAAVVARLNEDLGSWAHVAVVAEAEPFIAALEDLGVDEQAARSLRLRASELKGYL</sequence>
<dbReference type="STRING" id="648782.SAMN04488554_0703"/>
<organism evidence="2 3">
    <name type="scientific">Ruania alba</name>
    <dbReference type="NCBI Taxonomy" id="648782"/>
    <lineage>
        <taxon>Bacteria</taxon>
        <taxon>Bacillati</taxon>
        <taxon>Actinomycetota</taxon>
        <taxon>Actinomycetes</taxon>
        <taxon>Micrococcales</taxon>
        <taxon>Ruaniaceae</taxon>
        <taxon>Ruania</taxon>
    </lineage>
</organism>
<dbReference type="InterPro" id="IPR027417">
    <property type="entry name" value="P-loop_NTPase"/>
</dbReference>
<dbReference type="Proteomes" id="UP000199220">
    <property type="component" value="Unassembled WGS sequence"/>
</dbReference>
<accession>A0A1H5DJJ0</accession>
<evidence type="ECO:0000313" key="2">
    <source>
        <dbReference type="EMBL" id="SED79085.1"/>
    </source>
</evidence>
<feature type="compositionally biased region" description="Basic and acidic residues" evidence="1">
    <location>
        <begin position="12"/>
        <end position="29"/>
    </location>
</feature>
<evidence type="ECO:0000256" key="1">
    <source>
        <dbReference type="SAM" id="MobiDB-lite"/>
    </source>
</evidence>
<dbReference type="OrthoDB" id="207675at2"/>
<dbReference type="SUPFAM" id="SSF52540">
    <property type="entry name" value="P-loop containing nucleoside triphosphate hydrolases"/>
    <property type="match status" value="1"/>
</dbReference>
<feature type="compositionally biased region" description="Pro residues" evidence="1">
    <location>
        <begin position="1"/>
        <end position="11"/>
    </location>
</feature>